<dbReference type="Proteomes" id="UP001386955">
    <property type="component" value="Unassembled WGS sequence"/>
</dbReference>
<keyword evidence="2" id="KW-1185">Reference proteome</keyword>
<accession>A0AAN9NM47</accession>
<evidence type="ECO:0000313" key="2">
    <source>
        <dbReference type="Proteomes" id="UP001386955"/>
    </source>
</evidence>
<dbReference type="EMBL" id="JAYMYS010000062">
    <property type="protein sequence ID" value="KAK7375282.1"/>
    <property type="molecule type" value="Genomic_DNA"/>
</dbReference>
<dbReference type="AlphaFoldDB" id="A0AAN9NM47"/>
<comment type="caution">
    <text evidence="1">The sequence shown here is derived from an EMBL/GenBank/DDBJ whole genome shotgun (WGS) entry which is preliminary data.</text>
</comment>
<reference evidence="1 2" key="1">
    <citation type="submission" date="2024-01" db="EMBL/GenBank/DDBJ databases">
        <title>The genomes of 5 underutilized Papilionoideae crops provide insights into root nodulation and disease resistanc.</title>
        <authorList>
            <person name="Jiang F."/>
        </authorList>
    </citation>
    <scope>NUCLEOTIDE SEQUENCE [LARGE SCALE GENOMIC DNA]</scope>
    <source>
        <strain evidence="1">DUOXIRENSHENG_FW03</strain>
        <tissue evidence="1">Leaves</tissue>
    </source>
</reference>
<protein>
    <submittedName>
        <fullName evidence="1">Uncharacterized protein</fullName>
    </submittedName>
</protein>
<proteinExistence type="predicted"/>
<organism evidence="1 2">
    <name type="scientific">Psophocarpus tetragonolobus</name>
    <name type="common">Winged bean</name>
    <name type="synonym">Dolichos tetragonolobus</name>
    <dbReference type="NCBI Taxonomy" id="3891"/>
    <lineage>
        <taxon>Eukaryota</taxon>
        <taxon>Viridiplantae</taxon>
        <taxon>Streptophyta</taxon>
        <taxon>Embryophyta</taxon>
        <taxon>Tracheophyta</taxon>
        <taxon>Spermatophyta</taxon>
        <taxon>Magnoliopsida</taxon>
        <taxon>eudicotyledons</taxon>
        <taxon>Gunneridae</taxon>
        <taxon>Pentapetalae</taxon>
        <taxon>rosids</taxon>
        <taxon>fabids</taxon>
        <taxon>Fabales</taxon>
        <taxon>Fabaceae</taxon>
        <taxon>Papilionoideae</taxon>
        <taxon>50 kb inversion clade</taxon>
        <taxon>NPAAA clade</taxon>
        <taxon>indigoferoid/millettioid clade</taxon>
        <taxon>Phaseoleae</taxon>
        <taxon>Psophocarpus</taxon>
    </lineage>
</organism>
<gene>
    <name evidence="1" type="ORF">VNO78_35661</name>
</gene>
<evidence type="ECO:0000313" key="1">
    <source>
        <dbReference type="EMBL" id="KAK7375282.1"/>
    </source>
</evidence>
<sequence>MNVSGTYTKWVMEYKTGRCTHAIGLEQHSSTILSRHTLCHELNFSTNRDTTITGGQHTPSQHNTAVVLHETFAYSMVHGILQFTPSIAFRYVLHRCKSRDIRCRESFCIMCRDNTRRTPSPGPQESPFTVSISLAHKAPGLPGPVGQGYRLVEYISVARVRPRTSKGITDLLLPQTSVA</sequence>
<name>A0AAN9NM47_PSOTE</name>